<evidence type="ECO:0000256" key="1">
    <source>
        <dbReference type="SAM" id="MobiDB-lite"/>
    </source>
</evidence>
<evidence type="ECO:0000313" key="2">
    <source>
        <dbReference type="EMBL" id="KAJ8407092.1"/>
    </source>
</evidence>
<name>A0AAD7SRY5_9TELE</name>
<feature type="compositionally biased region" description="Basic and acidic residues" evidence="1">
    <location>
        <begin position="14"/>
        <end position="28"/>
    </location>
</feature>
<reference evidence="2" key="1">
    <citation type="journal article" date="2023" name="Science">
        <title>Genome structures resolve the early diversification of teleost fishes.</title>
        <authorList>
            <person name="Parey E."/>
            <person name="Louis A."/>
            <person name="Montfort J."/>
            <person name="Bouchez O."/>
            <person name="Roques C."/>
            <person name="Iampietro C."/>
            <person name="Lluch J."/>
            <person name="Castinel A."/>
            <person name="Donnadieu C."/>
            <person name="Desvignes T."/>
            <person name="Floi Bucao C."/>
            <person name="Jouanno E."/>
            <person name="Wen M."/>
            <person name="Mejri S."/>
            <person name="Dirks R."/>
            <person name="Jansen H."/>
            <person name="Henkel C."/>
            <person name="Chen W.J."/>
            <person name="Zahm M."/>
            <person name="Cabau C."/>
            <person name="Klopp C."/>
            <person name="Thompson A.W."/>
            <person name="Robinson-Rechavi M."/>
            <person name="Braasch I."/>
            <person name="Lecointre G."/>
            <person name="Bobe J."/>
            <person name="Postlethwait J.H."/>
            <person name="Berthelot C."/>
            <person name="Roest Crollius H."/>
            <person name="Guiguen Y."/>
        </authorList>
    </citation>
    <scope>NUCLEOTIDE SEQUENCE</scope>
    <source>
        <strain evidence="2">NC1722</strain>
    </source>
</reference>
<proteinExistence type="predicted"/>
<dbReference type="AlphaFoldDB" id="A0AAD7SRY5"/>
<dbReference type="Proteomes" id="UP001221898">
    <property type="component" value="Unassembled WGS sequence"/>
</dbReference>
<keyword evidence="3" id="KW-1185">Reference proteome</keyword>
<dbReference type="EMBL" id="JAINUG010000040">
    <property type="protein sequence ID" value="KAJ8407092.1"/>
    <property type="molecule type" value="Genomic_DNA"/>
</dbReference>
<gene>
    <name evidence="2" type="ORF">AAFF_G00287680</name>
</gene>
<protein>
    <recommendedName>
        <fullName evidence="4">Reverse transcriptase zinc-binding domain-containing protein</fullName>
    </recommendedName>
</protein>
<sequence length="165" mass="18673">MGRSTVILVQGQQERGERDGCVRSDKDGGGAVQDQGSVSRSSGRLDYWEGIVSRPISWSDLWKIPQARLNFLIRSTYDTFPCPHNLHQWFGNEECCPLYNSPNASFRHILSGCKTVLSQGHYRWRHDQVLKKLAETVEVCRQATNSGCSPATKHRIQFVRQKAPA</sequence>
<feature type="region of interest" description="Disordered" evidence="1">
    <location>
        <begin position="1"/>
        <end position="38"/>
    </location>
</feature>
<accession>A0AAD7SRY5</accession>
<evidence type="ECO:0000313" key="3">
    <source>
        <dbReference type="Proteomes" id="UP001221898"/>
    </source>
</evidence>
<evidence type="ECO:0008006" key="4">
    <source>
        <dbReference type="Google" id="ProtNLM"/>
    </source>
</evidence>
<organism evidence="2 3">
    <name type="scientific">Aldrovandia affinis</name>
    <dbReference type="NCBI Taxonomy" id="143900"/>
    <lineage>
        <taxon>Eukaryota</taxon>
        <taxon>Metazoa</taxon>
        <taxon>Chordata</taxon>
        <taxon>Craniata</taxon>
        <taxon>Vertebrata</taxon>
        <taxon>Euteleostomi</taxon>
        <taxon>Actinopterygii</taxon>
        <taxon>Neopterygii</taxon>
        <taxon>Teleostei</taxon>
        <taxon>Notacanthiformes</taxon>
        <taxon>Halosauridae</taxon>
        <taxon>Aldrovandia</taxon>
    </lineage>
</organism>
<comment type="caution">
    <text evidence="2">The sequence shown here is derived from an EMBL/GenBank/DDBJ whole genome shotgun (WGS) entry which is preliminary data.</text>
</comment>